<dbReference type="EMBL" id="REGN01000440">
    <property type="protein sequence ID" value="RNA41880.1"/>
    <property type="molecule type" value="Genomic_DNA"/>
</dbReference>
<organism evidence="1 2">
    <name type="scientific">Brachionus plicatilis</name>
    <name type="common">Marine rotifer</name>
    <name type="synonym">Brachionus muelleri</name>
    <dbReference type="NCBI Taxonomy" id="10195"/>
    <lineage>
        <taxon>Eukaryota</taxon>
        <taxon>Metazoa</taxon>
        <taxon>Spiralia</taxon>
        <taxon>Gnathifera</taxon>
        <taxon>Rotifera</taxon>
        <taxon>Eurotatoria</taxon>
        <taxon>Monogononta</taxon>
        <taxon>Pseudotrocha</taxon>
        <taxon>Ploima</taxon>
        <taxon>Brachionidae</taxon>
        <taxon>Brachionus</taxon>
    </lineage>
</organism>
<name>A0A3M7T209_BRAPC</name>
<sequence length="91" mass="10670">MKKTKAYHIKDIEMMHASWIVREASLFEQNNKTQEFNYTSSAINLKRSLGFLFQIFEFFSIKSGYFSSKMAKNRKKFLIINILNSSGCDLD</sequence>
<dbReference type="AlphaFoldDB" id="A0A3M7T209"/>
<dbReference type="Proteomes" id="UP000276133">
    <property type="component" value="Unassembled WGS sequence"/>
</dbReference>
<gene>
    <name evidence="1" type="ORF">BpHYR1_020989</name>
</gene>
<comment type="caution">
    <text evidence="1">The sequence shown here is derived from an EMBL/GenBank/DDBJ whole genome shotgun (WGS) entry which is preliminary data.</text>
</comment>
<protein>
    <submittedName>
        <fullName evidence="1">Uncharacterized protein</fullName>
    </submittedName>
</protein>
<keyword evidence="2" id="KW-1185">Reference proteome</keyword>
<evidence type="ECO:0000313" key="1">
    <source>
        <dbReference type="EMBL" id="RNA41880.1"/>
    </source>
</evidence>
<evidence type="ECO:0000313" key="2">
    <source>
        <dbReference type="Proteomes" id="UP000276133"/>
    </source>
</evidence>
<reference evidence="1 2" key="1">
    <citation type="journal article" date="2018" name="Sci. Rep.">
        <title>Genomic signatures of local adaptation to the degree of environmental predictability in rotifers.</title>
        <authorList>
            <person name="Franch-Gras L."/>
            <person name="Hahn C."/>
            <person name="Garcia-Roger E.M."/>
            <person name="Carmona M.J."/>
            <person name="Serra M."/>
            <person name="Gomez A."/>
        </authorList>
    </citation>
    <scope>NUCLEOTIDE SEQUENCE [LARGE SCALE GENOMIC DNA]</scope>
    <source>
        <strain evidence="1">HYR1</strain>
    </source>
</reference>
<accession>A0A3M7T209</accession>
<proteinExistence type="predicted"/>